<feature type="chain" id="PRO_5037413927" evidence="1">
    <location>
        <begin position="29"/>
        <end position="254"/>
    </location>
</feature>
<evidence type="ECO:0000313" key="2">
    <source>
        <dbReference type="EMBL" id="MBF1264298.1"/>
    </source>
</evidence>
<dbReference type="AlphaFoldDB" id="A0A930GSY4"/>
<keyword evidence="1" id="KW-0732">Signal</keyword>
<dbReference type="Proteomes" id="UP000780345">
    <property type="component" value="Unassembled WGS sequence"/>
</dbReference>
<evidence type="ECO:0000256" key="1">
    <source>
        <dbReference type="SAM" id="SignalP"/>
    </source>
</evidence>
<proteinExistence type="predicted"/>
<sequence length="254" mass="28735">MTSANIIPKLAVIAAVSAAALWAQDAAACNGSNCQGIPVHILHEMQQRDIEAARQREYNRQQKQIERERIRRGDTLMSEEEFQKLQQKVAAQKRDNPKGCDAGQDGLQFCWDHTAGSSTSFAYVLAENCESHYGCTDHGLQYRYDENGRLQIVRIYDRDIIIKGENTYRFNEDGSVTVFDHKRNNTFDQFKKVYDISTEEALNRLHLPKTVLRLKITPDPKQLASFRRILPAGCSGTAEMRVGKVACSIELLGK</sequence>
<feature type="signal peptide" evidence="1">
    <location>
        <begin position="1"/>
        <end position="28"/>
    </location>
</feature>
<accession>A0A930GSY4</accession>
<gene>
    <name evidence="2" type="ORF">HXM80_01085</name>
</gene>
<comment type="caution">
    <text evidence="2">The sequence shown here is derived from an EMBL/GenBank/DDBJ whole genome shotgun (WGS) entry which is preliminary data.</text>
</comment>
<evidence type="ECO:0000313" key="3">
    <source>
        <dbReference type="Proteomes" id="UP000780345"/>
    </source>
</evidence>
<name>A0A930GSY4_NEISI</name>
<dbReference type="EMBL" id="JABZQQ010000004">
    <property type="protein sequence ID" value="MBF1264298.1"/>
    <property type="molecule type" value="Genomic_DNA"/>
</dbReference>
<protein>
    <submittedName>
        <fullName evidence="2">Uncharacterized protein</fullName>
    </submittedName>
</protein>
<reference evidence="2" key="1">
    <citation type="submission" date="2020-04" db="EMBL/GenBank/DDBJ databases">
        <title>Deep metagenomics examines the oral microbiome during advanced dental caries in children, revealing novel taxa and co-occurrences with host molecules.</title>
        <authorList>
            <person name="Baker J.L."/>
            <person name="Morton J.T."/>
            <person name="Dinis M."/>
            <person name="Alvarez R."/>
            <person name="Tran N.C."/>
            <person name="Knight R."/>
            <person name="Edlund A."/>
        </authorList>
    </citation>
    <scope>NUCLEOTIDE SEQUENCE</scope>
    <source>
        <strain evidence="2">JCVI_32_bin.62</strain>
    </source>
</reference>
<organism evidence="2 3">
    <name type="scientific">Neisseria sicca</name>
    <dbReference type="NCBI Taxonomy" id="490"/>
    <lineage>
        <taxon>Bacteria</taxon>
        <taxon>Pseudomonadati</taxon>
        <taxon>Pseudomonadota</taxon>
        <taxon>Betaproteobacteria</taxon>
        <taxon>Neisseriales</taxon>
        <taxon>Neisseriaceae</taxon>
        <taxon>Neisseria</taxon>
    </lineage>
</organism>